<name>A0ABZ3IL11_9FIRM</name>
<reference evidence="1" key="1">
    <citation type="submission" date="2024-05" db="EMBL/GenBank/DDBJ databases">
        <title>Isolation and characterization of Sporomusa carbonis sp. nov., a carboxydotrophic hydrogenogen in the genus of Sporomusa isolated from a charcoal burning pile.</title>
        <authorList>
            <person name="Boeer T."/>
            <person name="Rosenbaum F."/>
            <person name="Eysell L."/>
            <person name="Mueller V."/>
            <person name="Daniel R."/>
            <person name="Poehlein A."/>
        </authorList>
    </citation>
    <scope>NUCLEOTIDE SEQUENCE [LARGE SCALE GENOMIC DNA]</scope>
    <source>
        <strain evidence="1">DSM 10669</strain>
    </source>
</reference>
<proteinExistence type="predicted"/>
<protein>
    <submittedName>
        <fullName evidence="1">Uncharacterized protein</fullName>
    </submittedName>
</protein>
<evidence type="ECO:0000313" key="2">
    <source>
        <dbReference type="Proteomes" id="UP000216752"/>
    </source>
</evidence>
<accession>A0ABZ3IL11</accession>
<keyword evidence="2" id="KW-1185">Reference proteome</keyword>
<dbReference type="EMBL" id="CP155573">
    <property type="protein sequence ID" value="XFO66104.1"/>
    <property type="molecule type" value="Genomic_DNA"/>
</dbReference>
<evidence type="ECO:0000313" key="1">
    <source>
        <dbReference type="EMBL" id="XFO66104.1"/>
    </source>
</evidence>
<sequence length="212" mass="24799">MPGRFWHMLRARRGQKRRAATIRVRAEETVNLENEGKRKARDIDILIELFNTSQPIQHTKMPQYAFAVENKIRDGAIVRGDDQLFQEIVGLRNRYTGTVNTENAVQPVIALIFLAPKTTKRAEEEFQQMFVKLTKHFPGIVIPCQQMTWGTTDEESRDTVSAQLVNVLEWEATGRIEPVYEYTKHTIKSFLTFIRSDFQSYQEEKSESFERW</sequence>
<gene>
    <name evidence="1" type="ORF">SPSIL_022540</name>
</gene>
<dbReference type="Proteomes" id="UP000216752">
    <property type="component" value="Chromosome"/>
</dbReference>
<organism evidence="1 2">
    <name type="scientific">Sporomusa silvacetica DSM 10669</name>
    <dbReference type="NCBI Taxonomy" id="1123289"/>
    <lineage>
        <taxon>Bacteria</taxon>
        <taxon>Bacillati</taxon>
        <taxon>Bacillota</taxon>
        <taxon>Negativicutes</taxon>
        <taxon>Selenomonadales</taxon>
        <taxon>Sporomusaceae</taxon>
        <taxon>Sporomusa</taxon>
    </lineage>
</organism>